<evidence type="ECO:0000313" key="1">
    <source>
        <dbReference type="EMBL" id="EKV27503.1"/>
    </source>
</evidence>
<dbReference type="InterPro" id="IPR038293">
    <property type="entry name" value="ATPase_inh_sub_z_sf"/>
</dbReference>
<dbReference type="Proteomes" id="UP000009881">
    <property type="component" value="Unassembled WGS sequence"/>
</dbReference>
<evidence type="ECO:0008006" key="3">
    <source>
        <dbReference type="Google" id="ProtNLM"/>
    </source>
</evidence>
<reference evidence="1 2" key="1">
    <citation type="journal article" date="2013" name="Genome Announc.">
        <title>Draft Genome Sequence of an Alphaproteobacterium, Caenispirillum salinarum AK4(T), Isolated from a Solar Saltern.</title>
        <authorList>
            <person name="Khatri I."/>
            <person name="Singh A."/>
            <person name="Korpole S."/>
            <person name="Pinnaka A.K."/>
            <person name="Subramanian S."/>
        </authorList>
    </citation>
    <scope>NUCLEOTIDE SEQUENCE [LARGE SCALE GENOMIC DNA]</scope>
    <source>
        <strain evidence="1 2">AK4</strain>
    </source>
</reference>
<organism evidence="1 2">
    <name type="scientific">Caenispirillum salinarum AK4</name>
    <dbReference type="NCBI Taxonomy" id="1238182"/>
    <lineage>
        <taxon>Bacteria</taxon>
        <taxon>Pseudomonadati</taxon>
        <taxon>Pseudomonadota</taxon>
        <taxon>Alphaproteobacteria</taxon>
        <taxon>Rhodospirillales</taxon>
        <taxon>Novispirillaceae</taxon>
        <taxon>Caenispirillum</taxon>
    </lineage>
</organism>
<sequence length="114" mass="13018">MSDAFSEREKGFEAKFQHDQELEFKINARRDKLFGLWAAEAMGMAGGGAEAYARSVVAADLEEKGDDDIIRKVLRDLEQHDVDMTEGRLRIKLDKFHAEARRQMMAEIEQGKSQ</sequence>
<gene>
    <name evidence="1" type="ORF">C882_1349</name>
</gene>
<dbReference type="PIRSF" id="PIRSF031780">
    <property type="entry name" value="UCP031780"/>
    <property type="match status" value="1"/>
</dbReference>
<accession>K9HA74</accession>
<dbReference type="OrthoDB" id="9810387at2"/>
<dbReference type="eggNOG" id="COG5467">
    <property type="taxonomic scope" value="Bacteria"/>
</dbReference>
<dbReference type="AlphaFoldDB" id="K9HA74"/>
<comment type="caution">
    <text evidence="1">The sequence shown here is derived from an EMBL/GenBank/DDBJ whole genome shotgun (WGS) entry which is preliminary data.</text>
</comment>
<dbReference type="STRING" id="1238182.C882_1349"/>
<keyword evidence="2" id="KW-1185">Reference proteome</keyword>
<protein>
    <recommendedName>
        <fullName evidence="3">Aldolase</fullName>
    </recommendedName>
</protein>
<name>K9HA74_9PROT</name>
<dbReference type="InterPro" id="IPR009945">
    <property type="entry name" value="ATPase_inh_sub_z"/>
</dbReference>
<dbReference type="RefSeq" id="WP_009542005.1">
    <property type="nucleotide sequence ID" value="NZ_ANHY01000019.1"/>
</dbReference>
<dbReference type="EMBL" id="ANHY01000019">
    <property type="protein sequence ID" value="EKV27503.1"/>
    <property type="molecule type" value="Genomic_DNA"/>
</dbReference>
<evidence type="ECO:0000313" key="2">
    <source>
        <dbReference type="Proteomes" id="UP000009881"/>
    </source>
</evidence>
<dbReference type="Pfam" id="PF07345">
    <property type="entry name" value="ATPaseInh_sub_z"/>
    <property type="match status" value="1"/>
</dbReference>
<proteinExistence type="predicted"/>
<dbReference type="Gene3D" id="1.10.790.20">
    <property type="entry name" value="Domain of unknown function DUF1476"/>
    <property type="match status" value="1"/>
</dbReference>